<dbReference type="InterPro" id="IPR047951">
    <property type="entry name" value="Transpos_ISL3"/>
</dbReference>
<feature type="region of interest" description="Disordered" evidence="1">
    <location>
        <begin position="279"/>
        <end position="334"/>
    </location>
</feature>
<evidence type="ECO:0000259" key="2">
    <source>
        <dbReference type="Pfam" id="PF01610"/>
    </source>
</evidence>
<evidence type="ECO:0000313" key="4">
    <source>
        <dbReference type="Proteomes" id="UP000295388"/>
    </source>
</evidence>
<feature type="compositionally biased region" description="Low complexity" evidence="1">
    <location>
        <begin position="279"/>
        <end position="289"/>
    </location>
</feature>
<dbReference type="EMBL" id="SNWQ01000003">
    <property type="protein sequence ID" value="TDO51522.1"/>
    <property type="molecule type" value="Genomic_DNA"/>
</dbReference>
<dbReference type="PANTHER" id="PTHR33498:SF1">
    <property type="entry name" value="TRANSPOSASE FOR INSERTION SEQUENCE ELEMENT IS1557"/>
    <property type="match status" value="1"/>
</dbReference>
<proteinExistence type="predicted"/>
<dbReference type="InterPro" id="IPR002560">
    <property type="entry name" value="Transposase_DDE"/>
</dbReference>
<sequence>MLHATFTSPDLTTFCRLDELGLEVVGQRLEPDRAVLACRVVEPDGSDERWCRRCGCEGVPRDTVVRRLAHEPLGWRPTTLLVTIRRYRCTGCGHVWRQDTSKAAEPRAKLSRRGLRWALEGIVCQHLTVARVAEGLAVSWNTANDAVLAEGKRVLIDDPGRFDGVNVIGVDEHVWRHTRRGDKYVTVIIDLTGIRDGTGPARLLDMVEGRSKQVFKTWLAERAESWRDAVEVVAMDGFTGFKTATSEELPDAIAVMDPFHVVRLAGNALDLCAAASSKPSTATAAARTTRSTRRAGRCTPAPISSPTSRRDDSPTCSRPTSTSRSKRPGGSTSG</sequence>
<feature type="domain" description="Transposase IS204/IS1001/IS1096/IS1165 DDE" evidence="2">
    <location>
        <begin position="168"/>
        <end position="280"/>
    </location>
</feature>
<comment type="caution">
    <text evidence="3">The sequence shown here is derived from an EMBL/GenBank/DDBJ whole genome shotgun (WGS) entry which is preliminary data.</text>
</comment>
<dbReference type="AlphaFoldDB" id="A0A4V3CAQ6"/>
<dbReference type="Pfam" id="PF01610">
    <property type="entry name" value="DDE_Tnp_ISL3"/>
    <property type="match status" value="1"/>
</dbReference>
<dbReference type="NCBIfam" id="NF033550">
    <property type="entry name" value="transpos_ISL3"/>
    <property type="match status" value="1"/>
</dbReference>
<accession>A0A4V3CAQ6</accession>
<evidence type="ECO:0000313" key="3">
    <source>
        <dbReference type="EMBL" id="TDO51522.1"/>
    </source>
</evidence>
<feature type="compositionally biased region" description="Low complexity" evidence="1">
    <location>
        <begin position="314"/>
        <end position="323"/>
    </location>
</feature>
<evidence type="ECO:0000256" key="1">
    <source>
        <dbReference type="SAM" id="MobiDB-lite"/>
    </source>
</evidence>
<gene>
    <name evidence="3" type="ORF">EV643_103261</name>
</gene>
<dbReference type="PANTHER" id="PTHR33498">
    <property type="entry name" value="TRANSPOSASE FOR INSERTION SEQUENCE ELEMENT IS1557"/>
    <property type="match status" value="1"/>
</dbReference>
<protein>
    <submittedName>
        <fullName evidence="3">Transposase IS204/IS1001/IS1096/IS1165 family protein</fullName>
    </submittedName>
</protein>
<name>A0A4V3CAQ6_9ACTN</name>
<keyword evidence="4" id="KW-1185">Reference proteome</keyword>
<reference evidence="3 4" key="1">
    <citation type="submission" date="2019-03" db="EMBL/GenBank/DDBJ databases">
        <title>Genomic Encyclopedia of Type Strains, Phase III (KMG-III): the genomes of soil and plant-associated and newly described type strains.</title>
        <authorList>
            <person name="Whitman W."/>
        </authorList>
    </citation>
    <scope>NUCLEOTIDE SEQUENCE [LARGE SCALE GENOMIC DNA]</scope>
    <source>
        <strain evidence="3 4">VKM Ac-2527</strain>
    </source>
</reference>
<organism evidence="3 4">
    <name type="scientific">Kribbella caucasensis</name>
    <dbReference type="NCBI Taxonomy" id="2512215"/>
    <lineage>
        <taxon>Bacteria</taxon>
        <taxon>Bacillati</taxon>
        <taxon>Actinomycetota</taxon>
        <taxon>Actinomycetes</taxon>
        <taxon>Propionibacteriales</taxon>
        <taxon>Kribbellaceae</taxon>
        <taxon>Kribbella</taxon>
    </lineage>
</organism>
<dbReference type="Proteomes" id="UP000295388">
    <property type="component" value="Unassembled WGS sequence"/>
</dbReference>